<proteinExistence type="predicted"/>
<evidence type="ECO:0000313" key="1">
    <source>
        <dbReference type="EMBL" id="SDD45846.1"/>
    </source>
</evidence>
<organism evidence="1 2">
    <name type="scientific">Bacillus wiedmannii</name>
    <dbReference type="NCBI Taxonomy" id="1890302"/>
    <lineage>
        <taxon>Bacteria</taxon>
        <taxon>Bacillati</taxon>
        <taxon>Bacillota</taxon>
        <taxon>Bacilli</taxon>
        <taxon>Bacillales</taxon>
        <taxon>Bacillaceae</taxon>
        <taxon>Bacillus</taxon>
        <taxon>Bacillus cereus group</taxon>
    </lineage>
</organism>
<protein>
    <submittedName>
        <fullName evidence="1">Uncharacterized protein</fullName>
    </submittedName>
</protein>
<dbReference type="Proteomes" id="UP000183507">
    <property type="component" value="Unassembled WGS sequence"/>
</dbReference>
<sequence>MDKVTFYPLTEWAILPEKEEVNLSSENFSEIRWFHKKRKKGACWPYKFAKELGWIIRSPIDVVIEPVEEVQVSVESTTDLEEIQHLRGIDFWVKRDDIYIGLKPDGWFRIHQSIIDGVWHSMFVPNGEGSFEWKLGWNVEIPKDFVLLFQPLEGISEFITHPGLLTSKMLPSFHRGLGLPIAFEPRKKKQILRGEPLGKMYVFHKSALSLKEEVIMKERIYEPNEI</sequence>
<name>A0A1G6UYU9_9BACI</name>
<gene>
    <name evidence="1" type="ORF">SAMN04487767_106133</name>
</gene>
<dbReference type="AlphaFoldDB" id="A0A1G6UYU9"/>
<evidence type="ECO:0000313" key="2">
    <source>
        <dbReference type="Proteomes" id="UP000183507"/>
    </source>
</evidence>
<reference evidence="2" key="1">
    <citation type="submission" date="2016-10" db="EMBL/GenBank/DDBJ databases">
        <authorList>
            <person name="Varghese N."/>
        </authorList>
    </citation>
    <scope>NUCLEOTIDE SEQUENCE [LARGE SCALE GENOMIC DNA]</scope>
    <source>
        <strain evidence="2">KPR-7A</strain>
    </source>
</reference>
<dbReference type="RefSeq" id="WP_064472840.1">
    <property type="nucleotide sequence ID" value="NZ_FMZR01000006.1"/>
</dbReference>
<dbReference type="EMBL" id="FMZR01000006">
    <property type="protein sequence ID" value="SDD45846.1"/>
    <property type="molecule type" value="Genomic_DNA"/>
</dbReference>
<accession>A0A1G6UYU9</accession>